<keyword evidence="7 15" id="KW-0479">Metal-binding</keyword>
<keyword evidence="11 15" id="KW-0862">Zinc</keyword>
<dbReference type="Gene3D" id="3.30.40.10">
    <property type="entry name" value="Zinc/RING finger domain, C3HC4 (zinc finger)"/>
    <property type="match status" value="1"/>
</dbReference>
<protein>
    <recommendedName>
        <fullName evidence="5 15">Non-structural maintenance of chromosomes element 1 homolog</fullName>
        <ecNumber evidence="4 15">2.3.2.27</ecNumber>
    </recommendedName>
</protein>
<feature type="domain" description="Non-structural maintenance of chromosomes element 1 RING C4HC3-type" evidence="17">
    <location>
        <begin position="203"/>
        <end position="246"/>
    </location>
</feature>
<feature type="compositionally biased region" description="Polar residues" evidence="16">
    <location>
        <begin position="288"/>
        <end position="305"/>
    </location>
</feature>
<dbReference type="Pfam" id="PF07574">
    <property type="entry name" value="SMC_Nse1"/>
    <property type="match status" value="1"/>
</dbReference>
<evidence type="ECO:0000313" key="19">
    <source>
        <dbReference type="Proteomes" id="UP000327013"/>
    </source>
</evidence>
<evidence type="ECO:0000256" key="5">
    <source>
        <dbReference type="ARBA" id="ARBA00019422"/>
    </source>
</evidence>
<dbReference type="GO" id="GO:0030915">
    <property type="term" value="C:Smc5-Smc6 complex"/>
    <property type="evidence" value="ECO:0007669"/>
    <property type="project" value="UniProtKB-UniRule"/>
</dbReference>
<gene>
    <name evidence="18" type="ORF">FH972_013848</name>
</gene>
<keyword evidence="8 15" id="KW-0227">DNA damage</keyword>
<dbReference type="GO" id="GO:0008270">
    <property type="term" value="F:zinc ion binding"/>
    <property type="evidence" value="ECO:0007669"/>
    <property type="project" value="UniProtKB-KW"/>
</dbReference>
<evidence type="ECO:0000256" key="11">
    <source>
        <dbReference type="ARBA" id="ARBA00022833"/>
    </source>
</evidence>
<keyword evidence="9 15" id="KW-0863">Zinc-finger</keyword>
<evidence type="ECO:0000256" key="9">
    <source>
        <dbReference type="ARBA" id="ARBA00022771"/>
    </source>
</evidence>
<proteinExistence type="inferred from homology"/>
<keyword evidence="6 15" id="KW-0808">Transferase</keyword>
<dbReference type="EMBL" id="CM017325">
    <property type="protein sequence ID" value="KAE8057135.1"/>
    <property type="molecule type" value="Genomic_DNA"/>
</dbReference>
<feature type="region of interest" description="Disordered" evidence="16">
    <location>
        <begin position="262"/>
        <end position="321"/>
    </location>
</feature>
<comment type="similarity">
    <text evidence="3 15">Belongs to the NSE1 family.</text>
</comment>
<dbReference type="Proteomes" id="UP000327013">
    <property type="component" value="Chromosome 5"/>
</dbReference>
<dbReference type="PANTHER" id="PTHR20973">
    <property type="entry name" value="NON-SMC ELEMENT 1-RELATED"/>
    <property type="match status" value="1"/>
</dbReference>
<dbReference type="InterPro" id="IPR036388">
    <property type="entry name" value="WH-like_DNA-bd_sf"/>
</dbReference>
<dbReference type="OrthoDB" id="185455at2759"/>
<evidence type="ECO:0000259" key="17">
    <source>
        <dbReference type="Pfam" id="PF08746"/>
    </source>
</evidence>
<comment type="subcellular location">
    <subcellularLocation>
        <location evidence="2 15">Nucleus</location>
    </subcellularLocation>
</comment>
<dbReference type="AlphaFoldDB" id="A0A5N6RAJ3"/>
<evidence type="ECO:0000256" key="2">
    <source>
        <dbReference type="ARBA" id="ARBA00004123"/>
    </source>
</evidence>
<evidence type="ECO:0000256" key="4">
    <source>
        <dbReference type="ARBA" id="ARBA00012483"/>
    </source>
</evidence>
<dbReference type="EC" id="2.3.2.27" evidence="4 15"/>
<evidence type="ECO:0000256" key="14">
    <source>
        <dbReference type="ARBA" id="ARBA00023242"/>
    </source>
</evidence>
<evidence type="ECO:0000256" key="16">
    <source>
        <dbReference type="SAM" id="MobiDB-lite"/>
    </source>
</evidence>
<evidence type="ECO:0000256" key="3">
    <source>
        <dbReference type="ARBA" id="ARBA00010258"/>
    </source>
</evidence>
<dbReference type="Gene3D" id="3.90.1150.220">
    <property type="match status" value="1"/>
</dbReference>
<sequence length="321" mass="35902">MPEQLTWTHHTLIQALLSRGPLRDDEFHSIFTGLTGKNPGTHKKLFDEYLLKINKELSYVQCELRGFRNQYDGRVYYGVINNVSDEQSKLGTRYSVPQIAFYKAIIEAIMQDATAQGSISDIDALNLRLENQVLTDVGSQSQDGPTHVPPALKNFSISQKQKALDELVLDQWLTHTPDGNIGLGVRSFLDLRSYFRNNDIPSCQVCNEAGVKAEVCQNDSCTVRIHKYCLKKLFSQKKGGRNCPGCGTQWHYAVPKAELIEEEEEEEADVPTQSQPPVGPKRKRLESSKTGDANVVQSGSSQASRPASDLRRVTRSAAHLR</sequence>
<comment type="subunit">
    <text evidence="15">Component of the Smc5-Smc6 complex.</text>
</comment>
<dbReference type="InterPro" id="IPR011513">
    <property type="entry name" value="Nse1"/>
</dbReference>
<comment type="catalytic activity">
    <reaction evidence="1 15">
        <text>S-ubiquitinyl-[E2 ubiquitin-conjugating enzyme]-L-cysteine + [acceptor protein]-L-lysine = [E2 ubiquitin-conjugating enzyme]-L-cysteine + N(6)-ubiquitinyl-[acceptor protein]-L-lysine.</text>
        <dbReference type="EC" id="2.3.2.27"/>
    </reaction>
</comment>
<accession>A0A5N6RAJ3</accession>
<reference evidence="18 19" key="1">
    <citation type="submission" date="2019-06" db="EMBL/GenBank/DDBJ databases">
        <title>A chromosomal-level reference genome of Carpinus fangiana (Coryloideae, Betulaceae).</title>
        <authorList>
            <person name="Yang X."/>
            <person name="Wang Z."/>
            <person name="Zhang L."/>
            <person name="Hao G."/>
            <person name="Liu J."/>
            <person name="Yang Y."/>
        </authorList>
    </citation>
    <scope>NUCLEOTIDE SEQUENCE [LARGE SCALE GENOMIC DNA]</scope>
    <source>
        <strain evidence="18">Cfa_2016G</strain>
        <tissue evidence="18">Leaf</tissue>
    </source>
</reference>
<name>A0A5N6RAJ3_9ROSI</name>
<evidence type="ECO:0000313" key="18">
    <source>
        <dbReference type="EMBL" id="KAE8057135.1"/>
    </source>
</evidence>
<evidence type="ECO:0000256" key="10">
    <source>
        <dbReference type="ARBA" id="ARBA00022786"/>
    </source>
</evidence>
<keyword evidence="13 15" id="KW-0234">DNA repair</keyword>
<dbReference type="GO" id="GO:0000724">
    <property type="term" value="P:double-strand break repair via homologous recombination"/>
    <property type="evidence" value="ECO:0007669"/>
    <property type="project" value="TreeGrafter"/>
</dbReference>
<evidence type="ECO:0000256" key="15">
    <source>
        <dbReference type="RuleBase" id="RU368018"/>
    </source>
</evidence>
<dbReference type="GO" id="GO:0061630">
    <property type="term" value="F:ubiquitin protein ligase activity"/>
    <property type="evidence" value="ECO:0007669"/>
    <property type="project" value="UniProtKB-EC"/>
</dbReference>
<evidence type="ECO:0000256" key="6">
    <source>
        <dbReference type="ARBA" id="ARBA00022679"/>
    </source>
</evidence>
<dbReference type="GO" id="GO:0005634">
    <property type="term" value="C:nucleus"/>
    <property type="evidence" value="ECO:0007669"/>
    <property type="project" value="UniProtKB-SubCell"/>
</dbReference>
<keyword evidence="14 15" id="KW-0539">Nucleus</keyword>
<evidence type="ECO:0000256" key="7">
    <source>
        <dbReference type="ARBA" id="ARBA00022723"/>
    </source>
</evidence>
<dbReference type="InterPro" id="IPR013083">
    <property type="entry name" value="Znf_RING/FYVE/PHD"/>
</dbReference>
<evidence type="ECO:0000256" key="12">
    <source>
        <dbReference type="ARBA" id="ARBA00023172"/>
    </source>
</evidence>
<organism evidence="18 19">
    <name type="scientific">Carpinus fangiana</name>
    <dbReference type="NCBI Taxonomy" id="176857"/>
    <lineage>
        <taxon>Eukaryota</taxon>
        <taxon>Viridiplantae</taxon>
        <taxon>Streptophyta</taxon>
        <taxon>Embryophyta</taxon>
        <taxon>Tracheophyta</taxon>
        <taxon>Spermatophyta</taxon>
        <taxon>Magnoliopsida</taxon>
        <taxon>eudicotyledons</taxon>
        <taxon>Gunneridae</taxon>
        <taxon>Pentapetalae</taxon>
        <taxon>rosids</taxon>
        <taxon>fabids</taxon>
        <taxon>Fagales</taxon>
        <taxon>Betulaceae</taxon>
        <taxon>Carpinus</taxon>
    </lineage>
</organism>
<dbReference type="FunFam" id="3.90.1150.220:FF:000002">
    <property type="entry name" value="Non-structural maintenance of chromosomes element 1"/>
    <property type="match status" value="1"/>
</dbReference>
<evidence type="ECO:0000256" key="1">
    <source>
        <dbReference type="ARBA" id="ARBA00000900"/>
    </source>
</evidence>
<evidence type="ECO:0000256" key="8">
    <source>
        <dbReference type="ARBA" id="ARBA00022763"/>
    </source>
</evidence>
<dbReference type="CDD" id="cd16493">
    <property type="entry name" value="RING-CH-C4HC3_NSE1"/>
    <property type="match status" value="1"/>
</dbReference>
<dbReference type="PANTHER" id="PTHR20973:SF0">
    <property type="entry name" value="NON-STRUCTURAL MAINTENANCE OF CHROMOSOMES ELEMENT 1 HOMOLOG"/>
    <property type="match status" value="1"/>
</dbReference>
<dbReference type="Gene3D" id="1.10.10.10">
    <property type="entry name" value="Winged helix-like DNA-binding domain superfamily/Winged helix DNA-binding domain"/>
    <property type="match status" value="1"/>
</dbReference>
<keyword evidence="10 15" id="KW-0833">Ubl conjugation pathway</keyword>
<dbReference type="Pfam" id="PF08746">
    <property type="entry name" value="zf-RING-like"/>
    <property type="match status" value="1"/>
</dbReference>
<evidence type="ECO:0000256" key="13">
    <source>
        <dbReference type="ARBA" id="ARBA00023204"/>
    </source>
</evidence>
<keyword evidence="12 15" id="KW-0233">DNA recombination</keyword>
<dbReference type="InterPro" id="IPR014857">
    <property type="entry name" value="Nse1_RING_C4HC3-type"/>
</dbReference>
<keyword evidence="19" id="KW-1185">Reference proteome</keyword>